<keyword evidence="3" id="KW-1185">Reference proteome</keyword>
<reference evidence="2" key="1">
    <citation type="submission" date="2018-04" db="EMBL/GenBank/DDBJ databases">
        <title>Whole genome sequencing of Hypsizygus marmoreus.</title>
        <authorList>
            <person name="Choi I.-G."/>
            <person name="Min B."/>
            <person name="Kim J.-G."/>
            <person name="Kim S."/>
            <person name="Oh Y.-L."/>
            <person name="Kong W.-S."/>
            <person name="Park H."/>
            <person name="Jeong J."/>
            <person name="Song E.-S."/>
        </authorList>
    </citation>
    <scope>NUCLEOTIDE SEQUENCE [LARGE SCALE GENOMIC DNA]</scope>
    <source>
        <strain evidence="2">51987-8</strain>
    </source>
</reference>
<gene>
    <name evidence="2" type="ORF">Hypma_009250</name>
</gene>
<evidence type="ECO:0000256" key="1">
    <source>
        <dbReference type="SAM" id="SignalP"/>
    </source>
</evidence>
<feature type="chain" id="PRO_5017033879" description="Secreted protein" evidence="1">
    <location>
        <begin position="24"/>
        <end position="66"/>
    </location>
</feature>
<evidence type="ECO:0000313" key="2">
    <source>
        <dbReference type="EMBL" id="RDB23595.1"/>
    </source>
</evidence>
<sequence>MQTPSQWVLVLVPFSTPVFWVDASINIDMAITCFDSSQMNSIVHVQSSESQHQKRVQSISTHVSYE</sequence>
<dbReference type="EMBL" id="LUEZ02000046">
    <property type="protein sequence ID" value="RDB23595.1"/>
    <property type="molecule type" value="Genomic_DNA"/>
</dbReference>
<accession>A0A369JTA3</accession>
<protein>
    <recommendedName>
        <fullName evidence="4">Secreted protein</fullName>
    </recommendedName>
</protein>
<keyword evidence="1" id="KW-0732">Signal</keyword>
<feature type="signal peptide" evidence="1">
    <location>
        <begin position="1"/>
        <end position="23"/>
    </location>
</feature>
<dbReference type="InParanoid" id="A0A369JTA3"/>
<comment type="caution">
    <text evidence="2">The sequence shown here is derived from an EMBL/GenBank/DDBJ whole genome shotgun (WGS) entry which is preliminary data.</text>
</comment>
<dbReference type="AlphaFoldDB" id="A0A369JTA3"/>
<evidence type="ECO:0008006" key="4">
    <source>
        <dbReference type="Google" id="ProtNLM"/>
    </source>
</evidence>
<proteinExistence type="predicted"/>
<dbReference type="Proteomes" id="UP000076154">
    <property type="component" value="Unassembled WGS sequence"/>
</dbReference>
<evidence type="ECO:0000313" key="3">
    <source>
        <dbReference type="Proteomes" id="UP000076154"/>
    </source>
</evidence>
<name>A0A369JTA3_HYPMA</name>
<organism evidence="2 3">
    <name type="scientific">Hypsizygus marmoreus</name>
    <name type="common">White beech mushroom</name>
    <name type="synonym">Agaricus marmoreus</name>
    <dbReference type="NCBI Taxonomy" id="39966"/>
    <lineage>
        <taxon>Eukaryota</taxon>
        <taxon>Fungi</taxon>
        <taxon>Dikarya</taxon>
        <taxon>Basidiomycota</taxon>
        <taxon>Agaricomycotina</taxon>
        <taxon>Agaricomycetes</taxon>
        <taxon>Agaricomycetidae</taxon>
        <taxon>Agaricales</taxon>
        <taxon>Tricholomatineae</taxon>
        <taxon>Lyophyllaceae</taxon>
        <taxon>Hypsizygus</taxon>
    </lineage>
</organism>